<organism evidence="3">
    <name type="scientific">viral metagenome</name>
    <dbReference type="NCBI Taxonomy" id="1070528"/>
    <lineage>
        <taxon>unclassified sequences</taxon>
        <taxon>metagenomes</taxon>
        <taxon>organismal metagenomes</taxon>
    </lineage>
</organism>
<dbReference type="AlphaFoldDB" id="A0A6C0HQI2"/>
<name>A0A6C0HQI2_9ZZZZ</name>
<evidence type="ECO:0000313" key="3">
    <source>
        <dbReference type="EMBL" id="QHT82607.1"/>
    </source>
</evidence>
<feature type="region of interest" description="Disordered" evidence="1">
    <location>
        <begin position="142"/>
        <end position="164"/>
    </location>
</feature>
<dbReference type="EMBL" id="MN740002">
    <property type="protein sequence ID" value="QHT82607.1"/>
    <property type="molecule type" value="Genomic_DNA"/>
</dbReference>
<reference evidence="3" key="1">
    <citation type="journal article" date="2020" name="Nature">
        <title>Giant virus diversity and host interactions through global metagenomics.</title>
        <authorList>
            <person name="Schulz F."/>
            <person name="Roux S."/>
            <person name="Paez-Espino D."/>
            <person name="Jungbluth S."/>
            <person name="Walsh D.A."/>
            <person name="Denef V.J."/>
            <person name="McMahon K.D."/>
            <person name="Konstantinidis K.T."/>
            <person name="Eloe-Fadrosh E.A."/>
            <person name="Kyrpides N.C."/>
            <person name="Woyke T."/>
        </authorList>
    </citation>
    <scope>NUCLEOTIDE SEQUENCE</scope>
    <source>
        <strain evidence="3">GVMAG-M-3300023184-165</strain>
    </source>
</reference>
<keyword evidence="2" id="KW-0472">Membrane</keyword>
<sequence>MDSLDDSKISSKFGFFKHVFNFDDDSKAELLNITQYALIAFIPIIILNKAMQKFVPEADEDKGSFELLAEVVIQIVVMFVGIFYINRIITYIPTYSGTKYPEFSVIYITLAVLVITLSLQTKMGEKVSILFDRVVDLWEGNSSDDKKKKNGKGKGNVKVSQPISGQNQIPNNASAMGNSLYGGMSQGTTSISSLPTEPVKQNAPDYNAMYRNDATPMPGAATPGMGDPYGGMIMAANEVLGGSAFGANW</sequence>
<accession>A0A6C0HQI2</accession>
<protein>
    <submittedName>
        <fullName evidence="3">Uncharacterized protein</fullName>
    </submittedName>
</protein>
<keyword evidence="2" id="KW-1133">Transmembrane helix</keyword>
<feature type="transmembrane region" description="Helical" evidence="2">
    <location>
        <begin position="105"/>
        <end position="123"/>
    </location>
</feature>
<feature type="transmembrane region" description="Helical" evidence="2">
    <location>
        <begin position="30"/>
        <end position="47"/>
    </location>
</feature>
<feature type="transmembrane region" description="Helical" evidence="2">
    <location>
        <begin position="67"/>
        <end position="85"/>
    </location>
</feature>
<proteinExistence type="predicted"/>
<evidence type="ECO:0000256" key="2">
    <source>
        <dbReference type="SAM" id="Phobius"/>
    </source>
</evidence>
<keyword evidence="2" id="KW-0812">Transmembrane</keyword>
<evidence type="ECO:0000256" key="1">
    <source>
        <dbReference type="SAM" id="MobiDB-lite"/>
    </source>
</evidence>